<name>A0A418WBQ3_9PROT</name>
<evidence type="ECO:0008006" key="4">
    <source>
        <dbReference type="Google" id="ProtNLM"/>
    </source>
</evidence>
<feature type="transmembrane region" description="Helical" evidence="1">
    <location>
        <begin position="55"/>
        <end position="72"/>
    </location>
</feature>
<evidence type="ECO:0000313" key="3">
    <source>
        <dbReference type="Proteomes" id="UP000284605"/>
    </source>
</evidence>
<protein>
    <recommendedName>
        <fullName evidence="4">DNA topoisomerase type IA zn finger domain-containing protein</fullName>
    </recommendedName>
</protein>
<dbReference type="EMBL" id="QYUK01000011">
    <property type="protein sequence ID" value="RJF87445.1"/>
    <property type="molecule type" value="Genomic_DNA"/>
</dbReference>
<comment type="caution">
    <text evidence="2">The sequence shown here is derived from an EMBL/GenBank/DDBJ whole genome shotgun (WGS) entry which is preliminary data.</text>
</comment>
<organism evidence="2 3">
    <name type="scientific">Oleomonas cavernae</name>
    <dbReference type="NCBI Taxonomy" id="2320859"/>
    <lineage>
        <taxon>Bacteria</taxon>
        <taxon>Pseudomonadati</taxon>
        <taxon>Pseudomonadota</taxon>
        <taxon>Alphaproteobacteria</taxon>
        <taxon>Acetobacterales</taxon>
        <taxon>Acetobacteraceae</taxon>
        <taxon>Oleomonas</taxon>
    </lineage>
</organism>
<keyword evidence="1" id="KW-0472">Membrane</keyword>
<reference evidence="2 3" key="1">
    <citation type="submission" date="2018-09" db="EMBL/GenBank/DDBJ databases">
        <authorList>
            <person name="Zhu H."/>
        </authorList>
    </citation>
    <scope>NUCLEOTIDE SEQUENCE [LARGE SCALE GENOMIC DNA]</scope>
    <source>
        <strain evidence="2 3">K1W22B-8</strain>
    </source>
</reference>
<dbReference type="Proteomes" id="UP000284605">
    <property type="component" value="Unassembled WGS sequence"/>
</dbReference>
<feature type="transmembrane region" description="Helical" evidence="1">
    <location>
        <begin position="5"/>
        <end position="24"/>
    </location>
</feature>
<dbReference type="SUPFAM" id="SSF57783">
    <property type="entry name" value="Zinc beta-ribbon"/>
    <property type="match status" value="1"/>
</dbReference>
<evidence type="ECO:0000256" key="1">
    <source>
        <dbReference type="SAM" id="Phobius"/>
    </source>
</evidence>
<keyword evidence="1" id="KW-0812">Transmembrane</keyword>
<dbReference type="Gene3D" id="3.30.65.10">
    <property type="entry name" value="Bacterial Topoisomerase I, domain 1"/>
    <property type="match status" value="1"/>
</dbReference>
<proteinExistence type="predicted"/>
<keyword evidence="1" id="KW-1133">Transmembrane helix</keyword>
<gene>
    <name evidence="2" type="ORF">D3874_10790</name>
</gene>
<evidence type="ECO:0000313" key="2">
    <source>
        <dbReference type="EMBL" id="RJF87445.1"/>
    </source>
</evidence>
<dbReference type="RefSeq" id="WP_119778084.1">
    <property type="nucleotide sequence ID" value="NZ_QYUK01000011.1"/>
</dbReference>
<dbReference type="OrthoDB" id="9813328at2"/>
<dbReference type="AlphaFoldDB" id="A0A418WBQ3"/>
<sequence length="128" mass="13246">MKRRYLVAPAAGIATWALVGWLLGPPDCQDGWNSPSIGSTGACSHHGGIDPTNDIAAIAGGVVVAGAVLFFAQGRGNREPGIPAGIREPLPCPKCGRPMDLKANERGPGFYWGCPDAPACTGTRDYDA</sequence>
<keyword evidence="3" id="KW-1185">Reference proteome</keyword>
<accession>A0A418WBQ3</accession>